<name>A0A9E7GEC6_9LILI</name>
<evidence type="ECO:0000313" key="2">
    <source>
        <dbReference type="Proteomes" id="UP001055439"/>
    </source>
</evidence>
<keyword evidence="2" id="KW-1185">Reference proteome</keyword>
<evidence type="ECO:0000313" key="1">
    <source>
        <dbReference type="EMBL" id="URE09618.1"/>
    </source>
</evidence>
<gene>
    <name evidence="1" type="ORF">MUK42_23073</name>
</gene>
<reference evidence="1" key="1">
    <citation type="submission" date="2022-05" db="EMBL/GenBank/DDBJ databases">
        <title>The Musa troglodytarum L. genome provides insights into the mechanism of non-climacteric behaviour and enrichment of carotenoids.</title>
        <authorList>
            <person name="Wang J."/>
        </authorList>
    </citation>
    <scope>NUCLEOTIDE SEQUENCE</scope>
    <source>
        <tissue evidence="1">Leaf</tissue>
    </source>
</reference>
<accession>A0A9E7GEC6</accession>
<proteinExistence type="predicted"/>
<sequence>MCLFSLKSDALNQPVLRPSYKSLIPVSFCRGRMNRTTVIIATTASLDSDESTVEGSGILKSTTANTQMLKVSFAAIAPQKQHIWNEKIQDKMDWDLT</sequence>
<organism evidence="1 2">
    <name type="scientific">Musa troglodytarum</name>
    <name type="common">fe'i banana</name>
    <dbReference type="NCBI Taxonomy" id="320322"/>
    <lineage>
        <taxon>Eukaryota</taxon>
        <taxon>Viridiplantae</taxon>
        <taxon>Streptophyta</taxon>
        <taxon>Embryophyta</taxon>
        <taxon>Tracheophyta</taxon>
        <taxon>Spermatophyta</taxon>
        <taxon>Magnoliopsida</taxon>
        <taxon>Liliopsida</taxon>
        <taxon>Zingiberales</taxon>
        <taxon>Musaceae</taxon>
        <taxon>Musa</taxon>
    </lineage>
</organism>
<dbReference type="EMBL" id="CP097508">
    <property type="protein sequence ID" value="URE09618.1"/>
    <property type="molecule type" value="Genomic_DNA"/>
</dbReference>
<dbReference type="Proteomes" id="UP001055439">
    <property type="component" value="Chromosome 6"/>
</dbReference>
<dbReference type="AlphaFoldDB" id="A0A9E7GEC6"/>
<protein>
    <submittedName>
        <fullName evidence="1">Uncharacterized protein</fullName>
    </submittedName>
</protein>